<name>A0A101GZH9_9BACT</name>
<gene>
    <name evidence="1" type="ORF">XD87_0084</name>
</gene>
<accession>A0A101GZH9</accession>
<protein>
    <recommendedName>
        <fullName evidence="3">Peptidase MA-like domain-containing protein</fullName>
    </recommendedName>
</protein>
<comment type="caution">
    <text evidence="1">The sequence shown here is derived from an EMBL/GenBank/DDBJ whole genome shotgun (WGS) entry which is preliminary data.</text>
</comment>
<evidence type="ECO:0000313" key="2">
    <source>
        <dbReference type="Proteomes" id="UP000053469"/>
    </source>
</evidence>
<evidence type="ECO:0000313" key="1">
    <source>
        <dbReference type="EMBL" id="KUK67504.1"/>
    </source>
</evidence>
<reference evidence="2" key="1">
    <citation type="journal article" date="2015" name="MBio">
        <title>Genome-Resolved Metagenomic Analysis Reveals Roles for Candidate Phyla and Other Microbial Community Members in Biogeochemical Transformations in Oil Reservoirs.</title>
        <authorList>
            <person name="Hu P."/>
            <person name="Tom L."/>
            <person name="Singh A."/>
            <person name="Thomas B.C."/>
            <person name="Baker B.J."/>
            <person name="Piceno Y.M."/>
            <person name="Andersen G.L."/>
            <person name="Banfield J.F."/>
        </authorList>
    </citation>
    <scope>NUCLEOTIDE SEQUENCE [LARGE SCALE GENOMIC DNA]</scope>
</reference>
<dbReference type="EMBL" id="LGGI01000006">
    <property type="protein sequence ID" value="KUK67504.1"/>
    <property type="molecule type" value="Genomic_DNA"/>
</dbReference>
<evidence type="ECO:0008006" key="3">
    <source>
        <dbReference type="Google" id="ProtNLM"/>
    </source>
</evidence>
<dbReference type="Proteomes" id="UP000053469">
    <property type="component" value="Unassembled WGS sequence"/>
</dbReference>
<dbReference type="AlphaFoldDB" id="A0A101GZH9"/>
<organism evidence="1 2">
    <name type="scientific">candidate division WS6 bacterium 36_33</name>
    <dbReference type="NCBI Taxonomy" id="1641388"/>
    <lineage>
        <taxon>Bacteria</taxon>
        <taxon>Candidatus Dojkabacteria</taxon>
    </lineage>
</organism>
<proteinExistence type="predicted"/>
<sequence>MIKSLFVSRYRLTVRTQDSQSCNRGSIPRSGTTLNSFYEHMVFDISQSHNKKIEKFYNEAMESLGEFYGINWNVGKPLILLLETREDIDRIKGRKTEDWVVGFTDGSKKCIFLLSPEMYEKESSHTYSDEEYSALIKHELSHLYSRILYEGYIPIWLIEGIAIYSSGQTTLKKRPKELKNFLGFFDKGGSGLYDESGFAVEVLIKQFGREKFLNFYKGLREVESEEDLKFLFKKNYGEDLNYKFFNKYI</sequence>